<evidence type="ECO:0000313" key="7">
    <source>
        <dbReference type="Proteomes" id="UP000243807"/>
    </source>
</evidence>
<dbReference type="InterPro" id="IPR014710">
    <property type="entry name" value="RmlC-like_jellyroll"/>
</dbReference>
<dbReference type="PANTHER" id="PTHR24567">
    <property type="entry name" value="CRP FAMILY TRANSCRIPTIONAL REGULATORY PROTEIN"/>
    <property type="match status" value="1"/>
</dbReference>
<dbReference type="STRING" id="1765967.BW247_04850"/>
<dbReference type="SUPFAM" id="SSF51206">
    <property type="entry name" value="cAMP-binding domain-like"/>
    <property type="match status" value="1"/>
</dbReference>
<feature type="domain" description="Cyclic nucleotide-binding" evidence="4">
    <location>
        <begin position="17"/>
        <end position="139"/>
    </location>
</feature>
<dbReference type="InterPro" id="IPR036390">
    <property type="entry name" value="WH_DNA-bd_sf"/>
</dbReference>
<dbReference type="Proteomes" id="UP000243807">
    <property type="component" value="Chromosome"/>
</dbReference>
<dbReference type="Gene3D" id="2.60.120.10">
    <property type="entry name" value="Jelly Rolls"/>
    <property type="match status" value="1"/>
</dbReference>
<evidence type="ECO:0000259" key="5">
    <source>
        <dbReference type="PROSITE" id="PS51063"/>
    </source>
</evidence>
<accession>A0A1P8UL72</accession>
<evidence type="ECO:0000259" key="4">
    <source>
        <dbReference type="PROSITE" id="PS50042"/>
    </source>
</evidence>
<dbReference type="InterPro" id="IPR012318">
    <property type="entry name" value="HTH_CRP"/>
</dbReference>
<reference evidence="6 7" key="1">
    <citation type="submission" date="2017-01" db="EMBL/GenBank/DDBJ databases">
        <title>Draft sequence of Acidihalobacter ferrooxidans strain DSM 14175 (strain V8).</title>
        <authorList>
            <person name="Khaleque H.N."/>
            <person name="Ramsay J.P."/>
            <person name="Murphy R.J.T."/>
            <person name="Kaksonen A.H."/>
            <person name="Boxall N.J."/>
            <person name="Watkin E.L.J."/>
        </authorList>
    </citation>
    <scope>NUCLEOTIDE SEQUENCE [LARGE SCALE GENOMIC DNA]</scope>
    <source>
        <strain evidence="6 7">V8</strain>
    </source>
</reference>
<dbReference type="PROSITE" id="PS51063">
    <property type="entry name" value="HTH_CRP_2"/>
    <property type="match status" value="1"/>
</dbReference>
<feature type="domain" description="HTH crp-type" evidence="5">
    <location>
        <begin position="153"/>
        <end position="217"/>
    </location>
</feature>
<gene>
    <name evidence="6" type="ORF">BW247_04850</name>
</gene>
<dbReference type="PROSITE" id="PS50042">
    <property type="entry name" value="CNMP_BINDING_3"/>
    <property type="match status" value="1"/>
</dbReference>
<evidence type="ECO:0000256" key="2">
    <source>
        <dbReference type="ARBA" id="ARBA00023125"/>
    </source>
</evidence>
<dbReference type="KEGG" id="afy:BW247_04850"/>
<keyword evidence="2" id="KW-0238">DNA-binding</keyword>
<keyword evidence="3" id="KW-0804">Transcription</keyword>
<sequence>MHESAMHETVWFERFPALRAIDDAAGQRILRAAQIVRVPAQTTVFESGAVCRNYLLIIDGTVRVQQLAVSGREIVLYRVGPGESCVLTTTCLLAHSRYVAEGISETDVVAAAIPAAAFQDAMETSEGLRRFIFAAYGERLAALLRLLEEIAFERLDARLAKRLLALGSDSPHIAITHQALAVELGSAREVIGRMLKHFAEQGWVTTHRGEIEILNRGALCKLAAEE</sequence>
<keyword evidence="7" id="KW-1185">Reference proteome</keyword>
<dbReference type="InterPro" id="IPR050397">
    <property type="entry name" value="Env_Response_Regulators"/>
</dbReference>
<dbReference type="InterPro" id="IPR000595">
    <property type="entry name" value="cNMP-bd_dom"/>
</dbReference>
<organism evidence="6 7">
    <name type="scientific">Acidihalobacter ferrooxydans</name>
    <dbReference type="NCBI Taxonomy" id="1765967"/>
    <lineage>
        <taxon>Bacteria</taxon>
        <taxon>Pseudomonadati</taxon>
        <taxon>Pseudomonadota</taxon>
        <taxon>Gammaproteobacteria</taxon>
        <taxon>Chromatiales</taxon>
        <taxon>Ectothiorhodospiraceae</taxon>
        <taxon>Acidihalobacter</taxon>
    </lineage>
</organism>
<dbReference type="GO" id="GO:0003677">
    <property type="term" value="F:DNA binding"/>
    <property type="evidence" value="ECO:0007669"/>
    <property type="project" value="UniProtKB-KW"/>
</dbReference>
<dbReference type="Pfam" id="PF00027">
    <property type="entry name" value="cNMP_binding"/>
    <property type="match status" value="1"/>
</dbReference>
<dbReference type="CDD" id="cd00038">
    <property type="entry name" value="CAP_ED"/>
    <property type="match status" value="1"/>
</dbReference>
<evidence type="ECO:0000313" key="6">
    <source>
        <dbReference type="EMBL" id="APZ44552.1"/>
    </source>
</evidence>
<dbReference type="EMBL" id="CP019434">
    <property type="protein sequence ID" value="APZ44552.1"/>
    <property type="molecule type" value="Genomic_DNA"/>
</dbReference>
<dbReference type="GO" id="GO:0005829">
    <property type="term" value="C:cytosol"/>
    <property type="evidence" value="ECO:0007669"/>
    <property type="project" value="TreeGrafter"/>
</dbReference>
<dbReference type="SUPFAM" id="SSF46785">
    <property type="entry name" value="Winged helix' DNA-binding domain"/>
    <property type="match status" value="1"/>
</dbReference>
<name>A0A1P8UL72_9GAMM</name>
<dbReference type="SMART" id="SM00419">
    <property type="entry name" value="HTH_CRP"/>
    <property type="match status" value="1"/>
</dbReference>
<evidence type="ECO:0000256" key="3">
    <source>
        <dbReference type="ARBA" id="ARBA00023163"/>
    </source>
</evidence>
<dbReference type="AlphaFoldDB" id="A0A1P8UL72"/>
<keyword evidence="1" id="KW-0805">Transcription regulation</keyword>
<dbReference type="PANTHER" id="PTHR24567:SF74">
    <property type="entry name" value="HTH-TYPE TRANSCRIPTIONAL REGULATOR ARCR"/>
    <property type="match status" value="1"/>
</dbReference>
<dbReference type="InterPro" id="IPR036388">
    <property type="entry name" value="WH-like_DNA-bd_sf"/>
</dbReference>
<dbReference type="Pfam" id="PF13545">
    <property type="entry name" value="HTH_Crp_2"/>
    <property type="match status" value="1"/>
</dbReference>
<dbReference type="Gene3D" id="1.10.10.10">
    <property type="entry name" value="Winged helix-like DNA-binding domain superfamily/Winged helix DNA-binding domain"/>
    <property type="match status" value="1"/>
</dbReference>
<proteinExistence type="predicted"/>
<evidence type="ECO:0000256" key="1">
    <source>
        <dbReference type="ARBA" id="ARBA00023015"/>
    </source>
</evidence>
<dbReference type="GO" id="GO:0003700">
    <property type="term" value="F:DNA-binding transcription factor activity"/>
    <property type="evidence" value="ECO:0007669"/>
    <property type="project" value="TreeGrafter"/>
</dbReference>
<protein>
    <submittedName>
        <fullName evidence="6">Crp/Fnr family transcriptional regulator</fullName>
    </submittedName>
</protein>
<dbReference type="InterPro" id="IPR018490">
    <property type="entry name" value="cNMP-bd_dom_sf"/>
</dbReference>